<evidence type="ECO:0000259" key="7">
    <source>
        <dbReference type="Pfam" id="PF04542"/>
    </source>
</evidence>
<gene>
    <name evidence="9" type="ORF">GS4_05_01960</name>
</gene>
<evidence type="ECO:0000256" key="4">
    <source>
        <dbReference type="ARBA" id="ARBA00023082"/>
    </source>
</evidence>
<sequence length="289" mass="31273">MTDDNLTSEFEAQRDHLRSVAFRMLGSHADAEDAVQETWLRASASGSADVDNVAGWLTTITSRICLNILRSRRAHPTDSLDVDERPEPVILPLQESVDPEPQALLADSVSVALLVVLESLGPDERLAFVLHDLFALPFDEIAAIVGKSSAATRKLASRARTRVQDSSPTRGIELGEQRRVVEAFISAARGGDLEQLMQVLDPDIVLRTDGLLRPVVGAAKVGRRAAQFQRLVERTLMVRIDDRIGVLAFTGDAVSSIATFSVTGGRVTAMDIIADAERIAALDLTAVLD</sequence>
<dbReference type="GO" id="GO:0006352">
    <property type="term" value="P:DNA-templated transcription initiation"/>
    <property type="evidence" value="ECO:0007669"/>
    <property type="project" value="InterPro"/>
</dbReference>
<dbReference type="InterPro" id="IPR032710">
    <property type="entry name" value="NTF2-like_dom_sf"/>
</dbReference>
<reference evidence="9 10" key="1">
    <citation type="submission" date="2013-01" db="EMBL/GenBank/DDBJ databases">
        <title>Whole genome shotgun sequence of Gordonia soli NBRC 108243.</title>
        <authorList>
            <person name="Isaki-Nakamura S."/>
            <person name="Hosoyama A."/>
            <person name="Tsuchikane K."/>
            <person name="Ando Y."/>
            <person name="Baba S."/>
            <person name="Ohji S."/>
            <person name="Hamada M."/>
            <person name="Tamura T."/>
            <person name="Yamazoe A."/>
            <person name="Yamazaki S."/>
            <person name="Fujita N."/>
        </authorList>
    </citation>
    <scope>NUCLEOTIDE SEQUENCE [LARGE SCALE GENOMIC DNA]</scope>
    <source>
        <strain evidence="9 10">NBRC 108243</strain>
    </source>
</reference>
<dbReference type="Gene3D" id="1.10.10.10">
    <property type="entry name" value="Winged helix-like DNA-binding domain superfamily/Winged helix DNA-binding domain"/>
    <property type="match status" value="1"/>
</dbReference>
<dbReference type="AlphaFoldDB" id="M0QEG5"/>
<evidence type="ECO:0000256" key="6">
    <source>
        <dbReference type="ARBA" id="ARBA00023163"/>
    </source>
</evidence>
<dbReference type="RefSeq" id="WP_007617716.1">
    <property type="nucleotide sequence ID" value="NZ_BANX01000005.1"/>
</dbReference>
<dbReference type="GO" id="GO:0003677">
    <property type="term" value="F:DNA binding"/>
    <property type="evidence" value="ECO:0007669"/>
    <property type="project" value="UniProtKB-KW"/>
</dbReference>
<dbReference type="GO" id="GO:0016987">
    <property type="term" value="F:sigma factor activity"/>
    <property type="evidence" value="ECO:0007669"/>
    <property type="project" value="UniProtKB-KW"/>
</dbReference>
<dbReference type="InterPro" id="IPR052704">
    <property type="entry name" value="ECF_Sigma-70_Domain"/>
</dbReference>
<evidence type="ECO:0000259" key="8">
    <source>
        <dbReference type="Pfam" id="PF08281"/>
    </source>
</evidence>
<keyword evidence="3" id="KW-0805">Transcription regulation</keyword>
<proteinExistence type="inferred from homology"/>
<dbReference type="Pfam" id="PF04542">
    <property type="entry name" value="Sigma70_r2"/>
    <property type="match status" value="1"/>
</dbReference>
<evidence type="ECO:0000256" key="2">
    <source>
        <dbReference type="ARBA" id="ARBA00011344"/>
    </source>
</evidence>
<dbReference type="STRING" id="1223545.GS4_05_01960"/>
<dbReference type="Gene3D" id="1.10.1740.10">
    <property type="match status" value="1"/>
</dbReference>
<dbReference type="InterPro" id="IPR013324">
    <property type="entry name" value="RNA_pol_sigma_r3/r4-like"/>
</dbReference>
<dbReference type="InterPro" id="IPR013325">
    <property type="entry name" value="RNA_pol_sigma_r2"/>
</dbReference>
<evidence type="ECO:0000256" key="5">
    <source>
        <dbReference type="ARBA" id="ARBA00023125"/>
    </source>
</evidence>
<dbReference type="Proteomes" id="UP000011666">
    <property type="component" value="Unassembled WGS sequence"/>
</dbReference>
<dbReference type="SUPFAM" id="SSF88946">
    <property type="entry name" value="Sigma2 domain of RNA polymerase sigma factors"/>
    <property type="match status" value="1"/>
</dbReference>
<comment type="subunit">
    <text evidence="2">Interacts transiently with the RNA polymerase catalytic core formed by RpoA, RpoB, RpoC and RpoZ (2 alpha, 1 beta, 1 beta' and 1 omega subunit) to form the RNA polymerase holoenzyme that can initiate transcription.</text>
</comment>
<dbReference type="Gene3D" id="3.10.450.50">
    <property type="match status" value="1"/>
</dbReference>
<comment type="caution">
    <text evidence="9">The sequence shown here is derived from an EMBL/GenBank/DDBJ whole genome shotgun (WGS) entry which is preliminary data.</text>
</comment>
<dbReference type="InterPro" id="IPR014284">
    <property type="entry name" value="RNA_pol_sigma-70_dom"/>
</dbReference>
<dbReference type="InterPro" id="IPR013249">
    <property type="entry name" value="RNA_pol_sigma70_r4_t2"/>
</dbReference>
<dbReference type="Pfam" id="PF08281">
    <property type="entry name" value="Sigma70_r4_2"/>
    <property type="match status" value="1"/>
</dbReference>
<dbReference type="SUPFAM" id="SSF88659">
    <property type="entry name" value="Sigma3 and sigma4 domains of RNA polymerase sigma factors"/>
    <property type="match status" value="1"/>
</dbReference>
<dbReference type="PANTHER" id="PTHR30173:SF43">
    <property type="entry name" value="ECF RNA POLYMERASE SIGMA FACTOR SIGI-RELATED"/>
    <property type="match status" value="1"/>
</dbReference>
<dbReference type="PANTHER" id="PTHR30173">
    <property type="entry name" value="SIGMA 19 FACTOR"/>
    <property type="match status" value="1"/>
</dbReference>
<keyword evidence="10" id="KW-1185">Reference proteome</keyword>
<evidence type="ECO:0000313" key="9">
    <source>
        <dbReference type="EMBL" id="GAC66983.1"/>
    </source>
</evidence>
<dbReference type="EMBL" id="BANX01000005">
    <property type="protein sequence ID" value="GAC66983.1"/>
    <property type="molecule type" value="Genomic_DNA"/>
</dbReference>
<keyword evidence="5" id="KW-0238">DNA-binding</keyword>
<comment type="similarity">
    <text evidence="1">Belongs to the sigma-70 factor family. ECF subfamily.</text>
</comment>
<keyword evidence="6" id="KW-0804">Transcription</keyword>
<dbReference type="SUPFAM" id="SSF54427">
    <property type="entry name" value="NTF2-like"/>
    <property type="match status" value="1"/>
</dbReference>
<evidence type="ECO:0000256" key="1">
    <source>
        <dbReference type="ARBA" id="ARBA00010641"/>
    </source>
</evidence>
<accession>M0QEG5</accession>
<dbReference type="eggNOG" id="COG1595">
    <property type="taxonomic scope" value="Bacteria"/>
</dbReference>
<organism evidence="9 10">
    <name type="scientific">Gordonia soli NBRC 108243</name>
    <dbReference type="NCBI Taxonomy" id="1223545"/>
    <lineage>
        <taxon>Bacteria</taxon>
        <taxon>Bacillati</taxon>
        <taxon>Actinomycetota</taxon>
        <taxon>Actinomycetes</taxon>
        <taxon>Mycobacteriales</taxon>
        <taxon>Gordoniaceae</taxon>
        <taxon>Gordonia</taxon>
    </lineage>
</organism>
<dbReference type="InterPro" id="IPR007627">
    <property type="entry name" value="RNA_pol_sigma70_r2"/>
</dbReference>
<protein>
    <submittedName>
        <fullName evidence="9">Putative RNA polymerase ECF-type sigma factor</fullName>
    </submittedName>
</protein>
<evidence type="ECO:0000256" key="3">
    <source>
        <dbReference type="ARBA" id="ARBA00023015"/>
    </source>
</evidence>
<keyword evidence="4" id="KW-0731">Sigma factor</keyword>
<name>M0QEG5_9ACTN</name>
<feature type="domain" description="RNA polymerase sigma-70 region 2" evidence="7">
    <location>
        <begin position="11"/>
        <end position="73"/>
    </location>
</feature>
<dbReference type="NCBIfam" id="TIGR02937">
    <property type="entry name" value="sigma70-ECF"/>
    <property type="match status" value="1"/>
</dbReference>
<evidence type="ECO:0000313" key="10">
    <source>
        <dbReference type="Proteomes" id="UP000011666"/>
    </source>
</evidence>
<dbReference type="InterPro" id="IPR036388">
    <property type="entry name" value="WH-like_DNA-bd_sf"/>
</dbReference>
<feature type="domain" description="RNA polymerase sigma factor 70 region 4 type 2" evidence="8">
    <location>
        <begin position="112"/>
        <end position="162"/>
    </location>
</feature>